<reference evidence="3 4" key="1">
    <citation type="submission" date="2018-11" db="EMBL/GenBank/DDBJ databases">
        <title>Trebonia kvetii gen.nov., sp.nov., a novel acidophilic actinobacterium, and proposal of the new actinobacterial family Treboniaceae fam. nov.</title>
        <authorList>
            <person name="Rapoport D."/>
            <person name="Sagova-Mareckova M."/>
            <person name="Sedlacek I."/>
            <person name="Provaznik J."/>
            <person name="Kralova S."/>
            <person name="Pavlinic D."/>
            <person name="Benes V."/>
            <person name="Kopecky J."/>
        </authorList>
    </citation>
    <scope>NUCLEOTIDE SEQUENCE [LARGE SCALE GENOMIC DNA]</scope>
    <source>
        <strain evidence="3 4">15Tr583</strain>
    </source>
</reference>
<evidence type="ECO:0000313" key="4">
    <source>
        <dbReference type="Proteomes" id="UP000460272"/>
    </source>
</evidence>
<dbReference type="RefSeq" id="WP_145858389.1">
    <property type="nucleotide sequence ID" value="NZ_RPFW01000006.1"/>
</dbReference>
<protein>
    <submittedName>
        <fullName evidence="3">PH domain-containing protein</fullName>
    </submittedName>
</protein>
<dbReference type="AlphaFoldDB" id="A0A6P2BS12"/>
<feature type="transmembrane region" description="Helical" evidence="1">
    <location>
        <begin position="63"/>
        <end position="80"/>
    </location>
</feature>
<dbReference type="InterPro" id="IPR005182">
    <property type="entry name" value="YdbS-like_PH"/>
</dbReference>
<evidence type="ECO:0000259" key="2">
    <source>
        <dbReference type="Pfam" id="PF03703"/>
    </source>
</evidence>
<gene>
    <name evidence="3" type="ORF">EAS64_29610</name>
</gene>
<accession>A0A6P2BS12</accession>
<name>A0A6P2BS12_9ACTN</name>
<feature type="transmembrane region" description="Helical" evidence="1">
    <location>
        <begin position="35"/>
        <end position="57"/>
    </location>
</feature>
<dbReference type="PANTHER" id="PTHR37938:SF1">
    <property type="entry name" value="BLL0215 PROTEIN"/>
    <property type="match status" value="1"/>
</dbReference>
<keyword evidence="1" id="KW-0472">Membrane</keyword>
<dbReference type="Proteomes" id="UP000460272">
    <property type="component" value="Unassembled WGS sequence"/>
</dbReference>
<dbReference type="OrthoDB" id="3354538at2"/>
<sequence length="175" mass="19563">MGIRVVPNETVPASVYRVLLPHERRVITVRFHPAILIKPVAHTLAGLALAGLISTIAHLSSTVLLVVWLLWLLLVIRLLYKVYEWLEDYFVVTSARLLLATGVVKKTVNMMPLSKVTDMRFERSAIGRLFGFGTFIVESAGQDQALHTINHLPYPEQLYIEVCGLIFKDPGSGDD</sequence>
<keyword evidence="4" id="KW-1185">Reference proteome</keyword>
<comment type="caution">
    <text evidence="3">The sequence shown here is derived from an EMBL/GenBank/DDBJ whole genome shotgun (WGS) entry which is preliminary data.</text>
</comment>
<dbReference type="Pfam" id="PF03703">
    <property type="entry name" value="bPH_2"/>
    <property type="match status" value="1"/>
</dbReference>
<proteinExistence type="predicted"/>
<feature type="domain" description="YdbS-like PH" evidence="2">
    <location>
        <begin position="90"/>
        <end position="157"/>
    </location>
</feature>
<dbReference type="PANTHER" id="PTHR37938">
    <property type="entry name" value="BLL0215 PROTEIN"/>
    <property type="match status" value="1"/>
</dbReference>
<dbReference type="EMBL" id="RPFW01000006">
    <property type="protein sequence ID" value="TVZ01638.1"/>
    <property type="molecule type" value="Genomic_DNA"/>
</dbReference>
<evidence type="ECO:0000256" key="1">
    <source>
        <dbReference type="SAM" id="Phobius"/>
    </source>
</evidence>
<keyword evidence="1" id="KW-1133">Transmembrane helix</keyword>
<organism evidence="3 4">
    <name type="scientific">Trebonia kvetii</name>
    <dbReference type="NCBI Taxonomy" id="2480626"/>
    <lineage>
        <taxon>Bacteria</taxon>
        <taxon>Bacillati</taxon>
        <taxon>Actinomycetota</taxon>
        <taxon>Actinomycetes</taxon>
        <taxon>Streptosporangiales</taxon>
        <taxon>Treboniaceae</taxon>
        <taxon>Trebonia</taxon>
    </lineage>
</organism>
<evidence type="ECO:0000313" key="3">
    <source>
        <dbReference type="EMBL" id="TVZ01638.1"/>
    </source>
</evidence>
<keyword evidence="1" id="KW-0812">Transmembrane</keyword>